<comment type="caution">
    <text evidence="1">The sequence shown here is derived from an EMBL/GenBank/DDBJ whole genome shotgun (WGS) entry which is preliminary data.</text>
</comment>
<dbReference type="EMBL" id="ANIY01001666">
    <property type="protein sequence ID" value="ETP45791.1"/>
    <property type="molecule type" value="Genomic_DNA"/>
</dbReference>
<reference evidence="1 2" key="1">
    <citation type="submission" date="2013-11" db="EMBL/GenBank/DDBJ databases">
        <title>The Genome Sequence of Phytophthora parasitica P10297.</title>
        <authorList>
            <consortium name="The Broad Institute Genomics Platform"/>
            <person name="Russ C."/>
            <person name="Tyler B."/>
            <person name="Panabieres F."/>
            <person name="Shan W."/>
            <person name="Tripathy S."/>
            <person name="Grunwald N."/>
            <person name="Machado M."/>
            <person name="Johnson C.S."/>
            <person name="Walker B."/>
            <person name="Young S.K."/>
            <person name="Zeng Q."/>
            <person name="Gargeya S."/>
            <person name="Fitzgerald M."/>
            <person name="Haas B."/>
            <person name="Abouelleil A."/>
            <person name="Allen A.W."/>
            <person name="Alvarado L."/>
            <person name="Arachchi H.M."/>
            <person name="Berlin A.M."/>
            <person name="Chapman S.B."/>
            <person name="Gainer-Dewar J."/>
            <person name="Goldberg J."/>
            <person name="Griggs A."/>
            <person name="Gujja S."/>
            <person name="Hansen M."/>
            <person name="Howarth C."/>
            <person name="Imamovic A."/>
            <person name="Ireland A."/>
            <person name="Larimer J."/>
            <person name="McCowan C."/>
            <person name="Murphy C."/>
            <person name="Pearson M."/>
            <person name="Poon T.W."/>
            <person name="Priest M."/>
            <person name="Roberts A."/>
            <person name="Saif S."/>
            <person name="Shea T."/>
            <person name="Sisk P."/>
            <person name="Sykes S."/>
            <person name="Wortman J."/>
            <person name="Nusbaum C."/>
            <person name="Birren B."/>
        </authorList>
    </citation>
    <scope>NUCLEOTIDE SEQUENCE [LARGE SCALE GENOMIC DNA]</scope>
    <source>
        <strain evidence="1 2">P10297</strain>
    </source>
</reference>
<organism evidence="1 2">
    <name type="scientific">Phytophthora nicotianae P10297</name>
    <dbReference type="NCBI Taxonomy" id="1317064"/>
    <lineage>
        <taxon>Eukaryota</taxon>
        <taxon>Sar</taxon>
        <taxon>Stramenopiles</taxon>
        <taxon>Oomycota</taxon>
        <taxon>Peronosporomycetes</taxon>
        <taxon>Peronosporales</taxon>
        <taxon>Peronosporaceae</taxon>
        <taxon>Phytophthora</taxon>
    </lineage>
</organism>
<dbReference type="Proteomes" id="UP000018948">
    <property type="component" value="Unassembled WGS sequence"/>
</dbReference>
<evidence type="ECO:0000313" key="2">
    <source>
        <dbReference type="Proteomes" id="UP000018948"/>
    </source>
</evidence>
<accession>W2ZFP4</accession>
<dbReference type="AlphaFoldDB" id="W2ZFP4"/>
<proteinExistence type="predicted"/>
<name>W2ZFP4_PHYNI</name>
<protein>
    <submittedName>
        <fullName evidence="1">Uncharacterized protein</fullName>
    </submittedName>
</protein>
<gene>
    <name evidence="1" type="ORF">F442_07857</name>
</gene>
<sequence length="40" mass="4478">MGRLEVLEDHARPTGRDASFFKYANTAFSARFSSSSTRPL</sequence>
<evidence type="ECO:0000313" key="1">
    <source>
        <dbReference type="EMBL" id="ETP45791.1"/>
    </source>
</evidence>